<accession>A0A5A8F6B9</accession>
<evidence type="ECO:0000313" key="3">
    <source>
        <dbReference type="Proteomes" id="UP000322876"/>
    </source>
</evidence>
<dbReference type="PANTHER" id="PTHR33498">
    <property type="entry name" value="TRANSPOSASE FOR INSERTION SEQUENCE ELEMENT IS1557"/>
    <property type="match status" value="1"/>
</dbReference>
<dbReference type="Pfam" id="PF01610">
    <property type="entry name" value="DDE_Tnp_ISL3"/>
    <property type="match status" value="1"/>
</dbReference>
<name>A0A5A8F6B9_9BACT</name>
<proteinExistence type="predicted"/>
<keyword evidence="3" id="KW-1185">Reference proteome</keyword>
<evidence type="ECO:0000259" key="1">
    <source>
        <dbReference type="Pfam" id="PF01610"/>
    </source>
</evidence>
<dbReference type="InterPro" id="IPR047951">
    <property type="entry name" value="Transpos_ISL3"/>
</dbReference>
<dbReference type="EMBL" id="VFJB01000009">
    <property type="protein sequence ID" value="KAA0257168.1"/>
    <property type="molecule type" value="Genomic_DNA"/>
</dbReference>
<evidence type="ECO:0000313" key="2">
    <source>
        <dbReference type="EMBL" id="KAA0257168.1"/>
    </source>
</evidence>
<feature type="domain" description="Transposase IS204/IS1001/IS1096/IS1165 DDE" evidence="1">
    <location>
        <begin position="85"/>
        <end position="179"/>
    </location>
</feature>
<protein>
    <submittedName>
        <fullName evidence="2">Transposase</fullName>
    </submittedName>
</protein>
<dbReference type="InterPro" id="IPR002560">
    <property type="entry name" value="Transposase_DDE"/>
</dbReference>
<sequence length="196" mass="23137">MGVYAITRIYRLRCPVTNKVHTEVHGICSPRQSYSKFGGELITRYTKYIDNKTASRLLGIPTSILYRIDYNELKKKFSFYKTERLSIGEISFKRGHRYATILFDYDRNKVLRVERGRKIDNAKTALEQINDCNLKVVTVDFWLSYEKAVKELFPRADIVYDYFHLSRILNCKIEEERRDICLYHCPNVSDTGNLRV</sequence>
<dbReference type="PANTHER" id="PTHR33498:SF1">
    <property type="entry name" value="TRANSPOSASE FOR INSERTION SEQUENCE ELEMENT IS1557"/>
    <property type="match status" value="1"/>
</dbReference>
<dbReference type="Proteomes" id="UP000322876">
    <property type="component" value="Unassembled WGS sequence"/>
</dbReference>
<organism evidence="2 3">
    <name type="scientific">Deferribacter autotrophicus</name>
    <dbReference type="NCBI Taxonomy" id="500465"/>
    <lineage>
        <taxon>Bacteria</taxon>
        <taxon>Pseudomonadati</taxon>
        <taxon>Deferribacterota</taxon>
        <taxon>Deferribacteres</taxon>
        <taxon>Deferribacterales</taxon>
        <taxon>Deferribacteraceae</taxon>
        <taxon>Deferribacter</taxon>
    </lineage>
</organism>
<dbReference type="AlphaFoldDB" id="A0A5A8F6B9"/>
<comment type="caution">
    <text evidence="2">The sequence shown here is derived from an EMBL/GenBank/DDBJ whole genome shotgun (WGS) entry which is preliminary data.</text>
</comment>
<reference evidence="2 3" key="1">
    <citation type="submission" date="2019-06" db="EMBL/GenBank/DDBJ databases">
        <title>Genomic insights into carbon and energy metabolism of Deferribacter autotrophicus revealed new metabolic traits in the phylum Deferribacteres.</title>
        <authorList>
            <person name="Slobodkin A.I."/>
            <person name="Slobodkina G.B."/>
            <person name="Allioux M."/>
            <person name="Alain K."/>
            <person name="Jebbar M."/>
            <person name="Shadrin V."/>
            <person name="Kublanov I.V."/>
            <person name="Toshchakov S.V."/>
            <person name="Bonch-Osmolovskaya E.A."/>
        </authorList>
    </citation>
    <scope>NUCLEOTIDE SEQUENCE [LARGE SCALE GENOMIC DNA]</scope>
    <source>
        <strain evidence="2 3">SL50</strain>
    </source>
</reference>
<gene>
    <name evidence="2" type="ORF">FHQ18_11415</name>
</gene>
<dbReference type="OrthoDB" id="286035at2"/>